<keyword evidence="2" id="KW-1185">Reference proteome</keyword>
<evidence type="ECO:0000313" key="1">
    <source>
        <dbReference type="EMBL" id="TGY97468.1"/>
    </source>
</evidence>
<organism evidence="1 2">
    <name type="scientific">Petralouisia muris</name>
    <dbReference type="NCBI Taxonomy" id="3032872"/>
    <lineage>
        <taxon>Bacteria</taxon>
        <taxon>Bacillati</taxon>
        <taxon>Bacillota</taxon>
        <taxon>Clostridia</taxon>
        <taxon>Lachnospirales</taxon>
        <taxon>Lachnospiraceae</taxon>
        <taxon>Petralouisia</taxon>
    </lineage>
</organism>
<dbReference type="EMBL" id="SRYA01000007">
    <property type="protein sequence ID" value="TGY97468.1"/>
    <property type="molecule type" value="Genomic_DNA"/>
</dbReference>
<reference evidence="1" key="1">
    <citation type="submission" date="2019-04" db="EMBL/GenBank/DDBJ databases">
        <title>Microbes associate with the intestines of laboratory mice.</title>
        <authorList>
            <person name="Navarre W."/>
            <person name="Wong E."/>
            <person name="Huang K."/>
            <person name="Tropini C."/>
            <person name="Ng K."/>
            <person name="Yu B."/>
        </authorList>
    </citation>
    <scope>NUCLEOTIDE SEQUENCE</scope>
    <source>
        <strain evidence="1">NM01_1-7b</strain>
    </source>
</reference>
<sequence length="430" mass="49076">MLGGSFWVAFLRNAISTGLMLSIFLMLDRPRFSMKKTAWCYGIFGVSMIAAYSVWYLAANSSFVRFAALSALPVIGVFCSIMSSEVLYLSLYKMALAFYLFSVCTFCGVDVARWWFGGNLWIDILVRVVCLVIILVFTWFKFRKQFLSGVDFLLQEMDLFSAATLFVSVMLGAIMAYWPNLQGFSVFNVVRAFLILFMAGMLQYAILHLYIHLGQEHYYQVEKELLEVNEQLLHQQMDLMKESELEAARIRHDVRHHTLLIREYVQKGEYNQLLVYLTQYDEDVEKWKVSDISKNRAVNNILSAYAKKARGQNIQVAMDVKLEENLPVRDVDWIAILANMFENAIHGCAGSGQEQQKIDIYISQSRNKVIIQCRNTSSGEVVFRKGLPQSDKGGGMGVFSIIKAASRYEGLTDFSVQNGMFITRILLNLT</sequence>
<proteinExistence type="predicted"/>
<name>A0AC61S0R7_9FIRM</name>
<comment type="caution">
    <text evidence="1">The sequence shown here is derived from an EMBL/GenBank/DDBJ whole genome shotgun (WGS) entry which is preliminary data.</text>
</comment>
<protein>
    <submittedName>
        <fullName evidence="1">GHKL domain-containing protein</fullName>
    </submittedName>
</protein>
<evidence type="ECO:0000313" key="2">
    <source>
        <dbReference type="Proteomes" id="UP000304953"/>
    </source>
</evidence>
<accession>A0AC61S0R7</accession>
<gene>
    <name evidence="1" type="ORF">E5329_04830</name>
</gene>
<dbReference type="Proteomes" id="UP000304953">
    <property type="component" value="Unassembled WGS sequence"/>
</dbReference>